<dbReference type="InterPro" id="IPR008225">
    <property type="entry name" value="F420-0_g-glutamyl_ligase"/>
</dbReference>
<protein>
    <submittedName>
        <fullName evidence="9">Coenzyme F420-0:L-glutamate ligase</fullName>
        <ecNumber evidence="9">6.3.2.31</ecNumber>
    </submittedName>
</protein>
<keyword evidence="4" id="KW-0460">Magnesium</keyword>
<dbReference type="GO" id="GO:0046872">
    <property type="term" value="F:metal ion binding"/>
    <property type="evidence" value="ECO:0007669"/>
    <property type="project" value="UniProtKB-KW"/>
</dbReference>
<dbReference type="Pfam" id="PF01996">
    <property type="entry name" value="F420_ligase"/>
    <property type="match status" value="1"/>
</dbReference>
<dbReference type="Gene3D" id="3.30.1330.100">
    <property type="entry name" value="CofE-like"/>
    <property type="match status" value="1"/>
</dbReference>
<dbReference type="NCBIfam" id="NF009809">
    <property type="entry name" value="PRK13293.1"/>
    <property type="match status" value="1"/>
</dbReference>
<feature type="domain" description="Coenzyme F420:L-glutamate ligase-like" evidence="8">
    <location>
        <begin position="15"/>
        <end position="231"/>
    </location>
</feature>
<evidence type="ECO:0000256" key="3">
    <source>
        <dbReference type="ARBA" id="ARBA00022741"/>
    </source>
</evidence>
<dbReference type="InterPro" id="IPR002847">
    <property type="entry name" value="F420-0_gamma-glut_ligase-dom"/>
</dbReference>
<evidence type="ECO:0000256" key="6">
    <source>
        <dbReference type="ARBA" id="ARBA00023134"/>
    </source>
</evidence>
<dbReference type="EC" id="6.3.2.31" evidence="9"/>
<evidence type="ECO:0000256" key="1">
    <source>
        <dbReference type="ARBA" id="ARBA00022598"/>
    </source>
</evidence>
<organism evidence="9 10">
    <name type="scientific">Methanothermococcus okinawensis</name>
    <dbReference type="NCBI Taxonomy" id="155863"/>
    <lineage>
        <taxon>Archaea</taxon>
        <taxon>Methanobacteriati</taxon>
        <taxon>Methanobacteriota</taxon>
        <taxon>Methanomada group</taxon>
        <taxon>Methanococci</taxon>
        <taxon>Methanococcales</taxon>
        <taxon>Methanococcaceae</taxon>
        <taxon>Methanothermococcus</taxon>
    </lineage>
</organism>
<keyword evidence="7" id="KW-0464">Manganese</keyword>
<evidence type="ECO:0000313" key="9">
    <source>
        <dbReference type="EMBL" id="HIP16705.1"/>
    </source>
</evidence>
<sequence>MLNHIMEKRKMELIGLEIPIIPEENNLGIKYLADLLSSYPLKNGDIIVIAETIISKLERNIIKKEDVKPTPLAHELAEKLDKSPEVLQVILDQSKEILKIGDKFIITETKHGIVCANSGVDESNVKDAIKPLPEDPDKSASLLRSMIEKKIGIKIGVIINDSMGRPFRRGSCGVAIGVSGVCAIWDRKGENDLFNRPLKSTEVAIGDELAAAASVLMGQSNEGIPIVIIRGAPVPFTEGKGKDLIRPKEEDIFRDNKSNK</sequence>
<evidence type="ECO:0000313" key="10">
    <source>
        <dbReference type="Proteomes" id="UP000605144"/>
    </source>
</evidence>
<dbReference type="PANTHER" id="PTHR47917:SF1">
    <property type="entry name" value="COENZYME F420:L-GLUTAMATE LIGASE"/>
    <property type="match status" value="1"/>
</dbReference>
<comment type="caution">
    <text evidence="9">The sequence shown here is derived from an EMBL/GenBank/DDBJ whole genome shotgun (WGS) entry which is preliminary data.</text>
</comment>
<dbReference type="NCBIfam" id="TIGR01916">
    <property type="entry name" value="F420_cofE"/>
    <property type="match status" value="1"/>
</dbReference>
<dbReference type="GO" id="GO:0005525">
    <property type="term" value="F:GTP binding"/>
    <property type="evidence" value="ECO:0007669"/>
    <property type="project" value="UniProtKB-KW"/>
</dbReference>
<name>A0A832YVS0_9EURY</name>
<keyword evidence="3" id="KW-0547">Nucleotide-binding</keyword>
<keyword evidence="1 9" id="KW-0436">Ligase</keyword>
<dbReference type="Gene3D" id="3.90.1660.10">
    <property type="entry name" value="CofE-like domain"/>
    <property type="match status" value="1"/>
</dbReference>
<dbReference type="EMBL" id="DQSV01000005">
    <property type="protein sequence ID" value="HIP16705.1"/>
    <property type="molecule type" value="Genomic_DNA"/>
</dbReference>
<accession>A0A832YVS0</accession>
<dbReference type="PANTHER" id="PTHR47917">
    <property type="match status" value="1"/>
</dbReference>
<evidence type="ECO:0000256" key="7">
    <source>
        <dbReference type="ARBA" id="ARBA00023211"/>
    </source>
</evidence>
<dbReference type="SUPFAM" id="SSF144010">
    <property type="entry name" value="CofE-like"/>
    <property type="match status" value="1"/>
</dbReference>
<dbReference type="Proteomes" id="UP000605144">
    <property type="component" value="Unassembled WGS sequence"/>
</dbReference>
<keyword evidence="6" id="KW-0342">GTP-binding</keyword>
<evidence type="ECO:0000259" key="8">
    <source>
        <dbReference type="Pfam" id="PF01996"/>
    </source>
</evidence>
<keyword evidence="5" id="KW-0630">Potassium</keyword>
<dbReference type="GO" id="GO:0052618">
    <property type="term" value="F:coenzyme F420-0:L-glutamate ligase activity"/>
    <property type="evidence" value="ECO:0007669"/>
    <property type="project" value="UniProtKB-EC"/>
</dbReference>
<keyword evidence="2" id="KW-0479">Metal-binding</keyword>
<proteinExistence type="predicted"/>
<evidence type="ECO:0000256" key="2">
    <source>
        <dbReference type="ARBA" id="ARBA00022723"/>
    </source>
</evidence>
<gene>
    <name evidence="9" type="ORF">EYG76_00150</name>
</gene>
<dbReference type="AlphaFoldDB" id="A0A832YVS0"/>
<reference evidence="9" key="1">
    <citation type="journal article" date="2020" name="ISME J.">
        <title>Gammaproteobacteria mediating utilization of methyl-, sulfur- and petroleum organic compounds in deep ocean hydrothermal plumes.</title>
        <authorList>
            <person name="Zhou Z."/>
            <person name="Liu Y."/>
            <person name="Pan J."/>
            <person name="Cron B.R."/>
            <person name="Toner B.M."/>
            <person name="Anantharaman K."/>
            <person name="Breier J.A."/>
            <person name="Dick G.J."/>
            <person name="Li M."/>
        </authorList>
    </citation>
    <scope>NUCLEOTIDE SEQUENCE</scope>
    <source>
        <strain evidence="9">SZUA-1385</strain>
    </source>
</reference>
<evidence type="ECO:0000256" key="4">
    <source>
        <dbReference type="ARBA" id="ARBA00022842"/>
    </source>
</evidence>
<evidence type="ECO:0000256" key="5">
    <source>
        <dbReference type="ARBA" id="ARBA00022958"/>
    </source>
</evidence>